<sequence>MGIAVALTAAFFWALSARFYGHSTAQWSVLLLNFSKNLIAVVVLAVLLWLLPINYSADLNTALILMLSGVIGIGLGDTALFASLNRIGEQNTLLIAETLAPFIVITLAFVLLSETLTWLHYAGIFLVLLASDLAIGWRHHNRLDLVAVLFAITAACCQATGALVSRYYLSTTELGVLESAVWRLAGGLLFTVVGLGYLRLQKQRIRFQPLNRRQSTKLILAIFLGTVIGVFMLQWSLDLLSAGLAQTLLASSPLFAVIIAWLNKERVTRRQIAALCVGFVGVAVISFA</sequence>
<feature type="transmembrane region" description="Helical" evidence="1">
    <location>
        <begin position="62"/>
        <end position="82"/>
    </location>
</feature>
<keyword evidence="4" id="KW-1185">Reference proteome</keyword>
<feature type="transmembrane region" description="Helical" evidence="1">
    <location>
        <begin position="218"/>
        <end position="237"/>
    </location>
</feature>
<dbReference type="EMBL" id="CP011797">
    <property type="protein sequence ID" value="ATX77091.1"/>
    <property type="molecule type" value="Genomic_DNA"/>
</dbReference>
<dbReference type="Proteomes" id="UP000229757">
    <property type="component" value="Chromosome"/>
</dbReference>
<dbReference type="PANTHER" id="PTHR22911">
    <property type="entry name" value="ACYL-MALONYL CONDENSING ENZYME-RELATED"/>
    <property type="match status" value="1"/>
</dbReference>
<dbReference type="InterPro" id="IPR037185">
    <property type="entry name" value="EmrE-like"/>
</dbReference>
<feature type="transmembrane region" description="Helical" evidence="1">
    <location>
        <begin position="143"/>
        <end position="168"/>
    </location>
</feature>
<dbReference type="RefSeq" id="WP_100257374.1">
    <property type="nucleotide sequence ID" value="NZ_CP011797.1"/>
</dbReference>
<feature type="transmembrane region" description="Helical" evidence="1">
    <location>
        <begin position="37"/>
        <end position="55"/>
    </location>
</feature>
<keyword evidence="1" id="KW-0472">Membrane</keyword>
<feature type="transmembrane region" description="Helical" evidence="1">
    <location>
        <begin position="243"/>
        <end position="262"/>
    </location>
</feature>
<feature type="domain" description="EamA" evidence="2">
    <location>
        <begin position="147"/>
        <end position="286"/>
    </location>
</feature>
<dbReference type="SUPFAM" id="SSF103481">
    <property type="entry name" value="Multidrug resistance efflux transporter EmrE"/>
    <property type="match status" value="2"/>
</dbReference>
<evidence type="ECO:0000256" key="1">
    <source>
        <dbReference type="SAM" id="Phobius"/>
    </source>
</evidence>
<dbReference type="KEGG" id="rfo:REIFOR_01954"/>
<dbReference type="AlphaFoldDB" id="A0A2K8KT91"/>
<gene>
    <name evidence="3" type="ORF">REIFOR_01954</name>
</gene>
<name>A0A2K8KT91_9GAMM</name>
<dbReference type="OrthoDB" id="6235706at2"/>
<evidence type="ECO:0000313" key="4">
    <source>
        <dbReference type="Proteomes" id="UP000229757"/>
    </source>
</evidence>
<feature type="transmembrane region" description="Helical" evidence="1">
    <location>
        <begin position="180"/>
        <end position="198"/>
    </location>
</feature>
<organism evidence="3 4">
    <name type="scientific">Reinekea forsetii</name>
    <dbReference type="NCBI Taxonomy" id="1336806"/>
    <lineage>
        <taxon>Bacteria</taxon>
        <taxon>Pseudomonadati</taxon>
        <taxon>Pseudomonadota</taxon>
        <taxon>Gammaproteobacteria</taxon>
        <taxon>Oceanospirillales</taxon>
        <taxon>Saccharospirillaceae</taxon>
        <taxon>Reinekea</taxon>
    </lineage>
</organism>
<evidence type="ECO:0000313" key="3">
    <source>
        <dbReference type="EMBL" id="ATX77091.1"/>
    </source>
</evidence>
<protein>
    <submittedName>
        <fullName evidence="3">DMT (Drug/metabolite transporter) superfamily permease</fullName>
    </submittedName>
</protein>
<dbReference type="GO" id="GO:0016020">
    <property type="term" value="C:membrane"/>
    <property type="evidence" value="ECO:0007669"/>
    <property type="project" value="InterPro"/>
</dbReference>
<proteinExistence type="predicted"/>
<feature type="domain" description="EamA" evidence="2">
    <location>
        <begin position="1"/>
        <end position="130"/>
    </location>
</feature>
<feature type="transmembrane region" description="Helical" evidence="1">
    <location>
        <begin position="102"/>
        <end position="131"/>
    </location>
</feature>
<dbReference type="Pfam" id="PF00892">
    <property type="entry name" value="EamA"/>
    <property type="match status" value="2"/>
</dbReference>
<accession>A0A2K8KT91</accession>
<dbReference type="InterPro" id="IPR000620">
    <property type="entry name" value="EamA_dom"/>
</dbReference>
<keyword evidence="1" id="KW-0812">Transmembrane</keyword>
<evidence type="ECO:0000259" key="2">
    <source>
        <dbReference type="Pfam" id="PF00892"/>
    </source>
</evidence>
<keyword evidence="1" id="KW-1133">Transmembrane helix</keyword>
<reference evidence="3 4" key="1">
    <citation type="journal article" date="2017" name="Environ. Microbiol.">
        <title>Genomic and physiological analyses of 'Reinekea forsetii' reveal a versatile opportunistic lifestyle during spring algae blooms.</title>
        <authorList>
            <person name="Avci B."/>
            <person name="Hahnke R.L."/>
            <person name="Chafee M."/>
            <person name="Fischer T."/>
            <person name="Gruber-Vodicka H."/>
            <person name="Tegetmeyer H.E."/>
            <person name="Harder J."/>
            <person name="Fuchs B.M."/>
            <person name="Amann R.I."/>
            <person name="Teeling H."/>
        </authorList>
    </citation>
    <scope>NUCLEOTIDE SEQUENCE [LARGE SCALE GENOMIC DNA]</scope>
    <source>
        <strain evidence="3 4">Hel1_31_D35</strain>
    </source>
</reference>